<evidence type="ECO:0000313" key="3">
    <source>
        <dbReference type="EMBL" id="GIX95573.1"/>
    </source>
</evidence>
<name>A0AAV4PGN8_CAEEX</name>
<protein>
    <recommendedName>
        <fullName evidence="2">Chitin-binding type-2 domain-containing protein</fullName>
    </recommendedName>
</protein>
<dbReference type="GO" id="GO:0005576">
    <property type="term" value="C:extracellular region"/>
    <property type="evidence" value="ECO:0007669"/>
    <property type="project" value="InterPro"/>
</dbReference>
<evidence type="ECO:0000259" key="2">
    <source>
        <dbReference type="PROSITE" id="PS50940"/>
    </source>
</evidence>
<dbReference type="PANTHER" id="PTHR22933:SF43">
    <property type="entry name" value="LP10131P"/>
    <property type="match status" value="1"/>
</dbReference>
<evidence type="ECO:0000313" key="4">
    <source>
        <dbReference type="Proteomes" id="UP001054945"/>
    </source>
</evidence>
<dbReference type="Gene3D" id="2.170.140.10">
    <property type="entry name" value="Chitin binding domain"/>
    <property type="match status" value="1"/>
</dbReference>
<sequence length="574" mass="65143">MKAVAIRLSSYKKTALGSDYESVLGGSLQTKMQVKYYFFLAILLGAYEFRSKATHLNPSDIDSDIYNVQSFIRNWLRPSGSEKWIKENPMTLLERCISEKQLDEDLSARLFVMATKAWIDNTLFKFLGMVLKDLDKNDSYLKLWDILNRGSNRKLLDLVFKEFLYGFSREELQEFTEFFLTETGKHRSTDDPTLDIDYSRQPQTVSLDRSGELMDIDDPEYDWQTLQVGSVRGIPGIHFPDYDEIPITNFTCADKCLPGFYADLDTGCQVFHVCWPHRRESFLCPIGTIFNEAILSCDYWYSVNCSITSDCREFPTDIPTTEEPYGWPSSRPSTTQEPYGWTSSRPSTTQEPYGWTSSRPSITQEPYKWTSSRPSTTQESYGWINSRPSTTQEPPSTRRPNKDWNLKMKILPVKSKILNYKQGSPELSGDGGKISPEEKAYKKEASSKILEGLLKTVDTAAKEAQEFMSQMASGGLMHQGRKPVISANKRKPASLNPRFIIGPVKSRARLHPSATGKISKSSRLHKRDASGSFKLKGVDPEINLESLDLVGSALHDVLPLTKKLLIKNLSKAKH</sequence>
<dbReference type="Pfam" id="PF01607">
    <property type="entry name" value="CBM_14"/>
    <property type="match status" value="1"/>
</dbReference>
<dbReference type="InterPro" id="IPR002557">
    <property type="entry name" value="Chitin-bd_dom"/>
</dbReference>
<feature type="domain" description="Chitin-binding type-2" evidence="2">
    <location>
        <begin position="249"/>
        <end position="307"/>
    </location>
</feature>
<dbReference type="SUPFAM" id="SSF57625">
    <property type="entry name" value="Invertebrate chitin-binding proteins"/>
    <property type="match status" value="1"/>
</dbReference>
<gene>
    <name evidence="3" type="ORF">CEXT_255311</name>
</gene>
<feature type="compositionally biased region" description="Polar residues" evidence="1">
    <location>
        <begin position="330"/>
        <end position="380"/>
    </location>
</feature>
<dbReference type="Proteomes" id="UP001054945">
    <property type="component" value="Unassembled WGS sequence"/>
</dbReference>
<feature type="compositionally biased region" description="Polar residues" evidence="1">
    <location>
        <begin position="386"/>
        <end position="395"/>
    </location>
</feature>
<dbReference type="InterPro" id="IPR036508">
    <property type="entry name" value="Chitin-bd_dom_sf"/>
</dbReference>
<proteinExistence type="predicted"/>
<dbReference type="GO" id="GO:0008061">
    <property type="term" value="F:chitin binding"/>
    <property type="evidence" value="ECO:0007669"/>
    <property type="project" value="InterPro"/>
</dbReference>
<dbReference type="EMBL" id="BPLR01004534">
    <property type="protein sequence ID" value="GIX95573.1"/>
    <property type="molecule type" value="Genomic_DNA"/>
</dbReference>
<organism evidence="3 4">
    <name type="scientific">Caerostris extrusa</name>
    <name type="common">Bark spider</name>
    <name type="synonym">Caerostris bankana</name>
    <dbReference type="NCBI Taxonomy" id="172846"/>
    <lineage>
        <taxon>Eukaryota</taxon>
        <taxon>Metazoa</taxon>
        <taxon>Ecdysozoa</taxon>
        <taxon>Arthropoda</taxon>
        <taxon>Chelicerata</taxon>
        <taxon>Arachnida</taxon>
        <taxon>Araneae</taxon>
        <taxon>Araneomorphae</taxon>
        <taxon>Entelegynae</taxon>
        <taxon>Araneoidea</taxon>
        <taxon>Araneidae</taxon>
        <taxon>Caerostris</taxon>
    </lineage>
</organism>
<feature type="region of interest" description="Disordered" evidence="1">
    <location>
        <begin position="322"/>
        <end position="402"/>
    </location>
</feature>
<evidence type="ECO:0000256" key="1">
    <source>
        <dbReference type="SAM" id="MobiDB-lite"/>
    </source>
</evidence>
<accession>A0AAV4PGN8</accession>
<dbReference type="InterPro" id="IPR052976">
    <property type="entry name" value="Scoloptoxin-like"/>
</dbReference>
<dbReference type="AlphaFoldDB" id="A0AAV4PGN8"/>
<dbReference type="PROSITE" id="PS50940">
    <property type="entry name" value="CHIT_BIND_II"/>
    <property type="match status" value="1"/>
</dbReference>
<dbReference type="PANTHER" id="PTHR22933">
    <property type="entry name" value="FI18007P1-RELATED"/>
    <property type="match status" value="1"/>
</dbReference>
<dbReference type="SMART" id="SM00494">
    <property type="entry name" value="ChtBD2"/>
    <property type="match status" value="1"/>
</dbReference>
<reference evidence="3 4" key="1">
    <citation type="submission" date="2021-06" db="EMBL/GenBank/DDBJ databases">
        <title>Caerostris extrusa draft genome.</title>
        <authorList>
            <person name="Kono N."/>
            <person name="Arakawa K."/>
        </authorList>
    </citation>
    <scope>NUCLEOTIDE SEQUENCE [LARGE SCALE GENOMIC DNA]</scope>
</reference>
<keyword evidence="4" id="KW-1185">Reference proteome</keyword>
<comment type="caution">
    <text evidence="3">The sequence shown here is derived from an EMBL/GenBank/DDBJ whole genome shotgun (WGS) entry which is preliminary data.</text>
</comment>